<protein>
    <submittedName>
        <fullName evidence="2">Uncharacterized protein</fullName>
    </submittedName>
</protein>
<evidence type="ECO:0000256" key="1">
    <source>
        <dbReference type="SAM" id="MobiDB-lite"/>
    </source>
</evidence>
<proteinExistence type="predicted"/>
<feature type="compositionally biased region" description="Low complexity" evidence="1">
    <location>
        <begin position="125"/>
        <end position="136"/>
    </location>
</feature>
<name>A0A1X7VDK3_AMPQE</name>
<dbReference type="EnsemblMetazoa" id="Aqu2.1.38073_001">
    <property type="protein sequence ID" value="Aqu2.1.38073_001"/>
    <property type="gene ID" value="Aqu2.1.38073"/>
</dbReference>
<evidence type="ECO:0000313" key="2">
    <source>
        <dbReference type="EnsemblMetazoa" id="Aqu2.1.38073_001"/>
    </source>
</evidence>
<feature type="region of interest" description="Disordered" evidence="1">
    <location>
        <begin position="1"/>
        <end position="149"/>
    </location>
</feature>
<dbReference type="AlphaFoldDB" id="A0A1X7VDK3"/>
<reference evidence="2" key="1">
    <citation type="submission" date="2017-05" db="UniProtKB">
        <authorList>
            <consortium name="EnsemblMetazoa"/>
        </authorList>
    </citation>
    <scope>IDENTIFICATION</scope>
</reference>
<feature type="compositionally biased region" description="Gly residues" evidence="1">
    <location>
        <begin position="71"/>
        <end position="84"/>
    </location>
</feature>
<dbReference type="InParanoid" id="A0A1X7VDK3"/>
<accession>A0A1X7VDK3</accession>
<organism evidence="2">
    <name type="scientific">Amphimedon queenslandica</name>
    <name type="common">Sponge</name>
    <dbReference type="NCBI Taxonomy" id="400682"/>
    <lineage>
        <taxon>Eukaryota</taxon>
        <taxon>Metazoa</taxon>
        <taxon>Porifera</taxon>
        <taxon>Demospongiae</taxon>
        <taxon>Heteroscleromorpha</taxon>
        <taxon>Haplosclerida</taxon>
        <taxon>Niphatidae</taxon>
        <taxon>Amphimedon</taxon>
    </lineage>
</organism>
<feature type="compositionally biased region" description="Pro residues" evidence="1">
    <location>
        <begin position="25"/>
        <end position="37"/>
    </location>
</feature>
<feature type="compositionally biased region" description="Basic and acidic residues" evidence="1">
    <location>
        <begin position="103"/>
        <end position="121"/>
    </location>
</feature>
<sequence length="177" mass="19714">MNSEEEPSNDPETVARRGRRKRRPSPPPRPPRPPTSRPRPFDWGAERDWEIVADGTAQGRGRGSARKGRGARGTGRGTSGGRGDGSPSPCRPDGRGGRPGGRGRGEQDRPGCEGTVRERRQSAHPQPYGQPYQQRGRTGRGWRGMGGRRRRWWQGQHSQLDRLLDLIELIITSNKNQ</sequence>